<dbReference type="EMBL" id="UINC01086450">
    <property type="protein sequence ID" value="SVC34917.1"/>
    <property type="molecule type" value="Genomic_DNA"/>
</dbReference>
<dbReference type="AlphaFoldDB" id="A0A382LIA1"/>
<feature type="non-terminal residue" evidence="1">
    <location>
        <position position="57"/>
    </location>
</feature>
<organism evidence="1">
    <name type="scientific">marine metagenome</name>
    <dbReference type="NCBI Taxonomy" id="408172"/>
    <lineage>
        <taxon>unclassified sequences</taxon>
        <taxon>metagenomes</taxon>
        <taxon>ecological metagenomes</taxon>
    </lineage>
</organism>
<reference evidence="1" key="1">
    <citation type="submission" date="2018-05" db="EMBL/GenBank/DDBJ databases">
        <authorList>
            <person name="Lanie J.A."/>
            <person name="Ng W.-L."/>
            <person name="Kazmierczak K.M."/>
            <person name="Andrzejewski T.M."/>
            <person name="Davidsen T.M."/>
            <person name="Wayne K.J."/>
            <person name="Tettelin H."/>
            <person name="Glass J.I."/>
            <person name="Rusch D."/>
            <person name="Podicherti R."/>
            <person name="Tsui H.-C.T."/>
            <person name="Winkler M.E."/>
        </authorList>
    </citation>
    <scope>NUCLEOTIDE SEQUENCE</scope>
</reference>
<dbReference type="SUPFAM" id="SSF51905">
    <property type="entry name" value="FAD/NAD(P)-binding domain"/>
    <property type="match status" value="1"/>
</dbReference>
<evidence type="ECO:0000313" key="1">
    <source>
        <dbReference type="EMBL" id="SVC34917.1"/>
    </source>
</evidence>
<sequence>MEVPTKCFILVIGAGPNGLYALSKLKSQFPNKKIIGIDKGDICNNYYDYPNIEFHST</sequence>
<protein>
    <recommendedName>
        <fullName evidence="2">FAD/NAD(P)-binding domain-containing protein</fullName>
    </recommendedName>
</protein>
<accession>A0A382LIA1</accession>
<gene>
    <name evidence="1" type="ORF">METZ01_LOCUS287771</name>
</gene>
<proteinExistence type="predicted"/>
<name>A0A382LIA1_9ZZZZ</name>
<evidence type="ECO:0008006" key="2">
    <source>
        <dbReference type="Google" id="ProtNLM"/>
    </source>
</evidence>
<dbReference type="InterPro" id="IPR036188">
    <property type="entry name" value="FAD/NAD-bd_sf"/>
</dbReference>